<accession>A0A816SF18</accession>
<organism evidence="2">
    <name type="scientific">Brassica napus</name>
    <name type="common">Rape</name>
    <dbReference type="NCBI Taxonomy" id="3708"/>
    <lineage>
        <taxon>Eukaryota</taxon>
        <taxon>Viridiplantae</taxon>
        <taxon>Streptophyta</taxon>
        <taxon>Embryophyta</taxon>
        <taxon>Tracheophyta</taxon>
        <taxon>Spermatophyta</taxon>
        <taxon>Magnoliopsida</taxon>
        <taxon>eudicotyledons</taxon>
        <taxon>Gunneridae</taxon>
        <taxon>Pentapetalae</taxon>
        <taxon>rosids</taxon>
        <taxon>malvids</taxon>
        <taxon>Brassicales</taxon>
        <taxon>Brassicaceae</taxon>
        <taxon>Brassiceae</taxon>
        <taxon>Brassica</taxon>
    </lineage>
</organism>
<gene>
    <name evidence="2" type="ORF">DARMORV10_A06P29060.1</name>
</gene>
<name>A0A816SF18_BRANA</name>
<dbReference type="Proteomes" id="UP001295469">
    <property type="component" value="Chromosome A06"/>
</dbReference>
<feature type="region of interest" description="Disordered" evidence="1">
    <location>
        <begin position="30"/>
        <end position="112"/>
    </location>
</feature>
<proteinExistence type="predicted"/>
<feature type="compositionally biased region" description="Polar residues" evidence="1">
    <location>
        <begin position="99"/>
        <end position="112"/>
    </location>
</feature>
<dbReference type="EMBL" id="HG994360">
    <property type="protein sequence ID" value="CAF2087438.1"/>
    <property type="molecule type" value="Genomic_DNA"/>
</dbReference>
<reference evidence="2" key="1">
    <citation type="submission" date="2021-01" db="EMBL/GenBank/DDBJ databases">
        <authorList>
            <consortium name="Genoscope - CEA"/>
            <person name="William W."/>
        </authorList>
    </citation>
    <scope>NUCLEOTIDE SEQUENCE</scope>
</reference>
<sequence>MASLPSLLLFDHGHDDVWRRLELPPCASSAYGKDISSNAPHGEIPYSHKNRGPKQTESYRGRYSNHRHQETRAWRPRSPPRTNPYTDMAPVSSRAPLSAKNTPTQTVSDSQRTISDKLGHLDLGDVNRKEHPKSPLTKTAEKRLKIIKRKAHITDTPTSRDREPRAWSCSFIICDPEDMHQAHQHTISPRPEASSPGHKNNIKKLDFDFDLELGQDLEITLAEDEIALVDSMVMKLNVWRWMWRCWTTMISMTMFQRTMRKRSTPSHKFFQLMLRLQMNCRKILR</sequence>
<evidence type="ECO:0000313" key="2">
    <source>
        <dbReference type="EMBL" id="CAF2087438.1"/>
    </source>
</evidence>
<dbReference type="AlphaFoldDB" id="A0A816SF18"/>
<evidence type="ECO:0000256" key="1">
    <source>
        <dbReference type="SAM" id="MobiDB-lite"/>
    </source>
</evidence>
<protein>
    <submittedName>
        <fullName evidence="2">(rape) hypothetical protein</fullName>
    </submittedName>
</protein>